<dbReference type="AlphaFoldDB" id="A0A7R7EL15"/>
<gene>
    <name evidence="1" type="ORF">bsdtb5_17170</name>
</gene>
<accession>A0A7R7EL15</accession>
<reference evidence="1 2" key="1">
    <citation type="submission" date="2020-11" db="EMBL/GenBank/DDBJ databases">
        <title>Draft genome sequencing of a Lachnospiraceae strain isolated from anoxic soil subjected to BSD treatment.</title>
        <authorList>
            <person name="Uek A."/>
            <person name="Tonouchi A."/>
        </authorList>
    </citation>
    <scope>NUCLEOTIDE SEQUENCE [LARGE SCALE GENOMIC DNA]</scope>
    <source>
        <strain evidence="1 2">TB5</strain>
    </source>
</reference>
<dbReference type="Proteomes" id="UP000595897">
    <property type="component" value="Chromosome"/>
</dbReference>
<evidence type="ECO:0000313" key="2">
    <source>
        <dbReference type="Proteomes" id="UP000595897"/>
    </source>
</evidence>
<proteinExistence type="predicted"/>
<dbReference type="KEGG" id="ahb:bsdtb5_17170"/>
<sequence length="61" mass="7184">MNNINEMELQNLRHLILFNDNDTQKYSSYAESATDPNVKQYFQKAAQSATKNKQQLMQFLQ</sequence>
<name>A0A7R7EL15_9FIRM</name>
<dbReference type="EMBL" id="AP024169">
    <property type="protein sequence ID" value="BCN30422.1"/>
    <property type="molecule type" value="Genomic_DNA"/>
</dbReference>
<dbReference type="RefSeq" id="WP_271715643.1">
    <property type="nucleotide sequence ID" value="NZ_AP024169.1"/>
</dbReference>
<organism evidence="1 2">
    <name type="scientific">Anaeromicropila herbilytica</name>
    <dbReference type="NCBI Taxonomy" id="2785025"/>
    <lineage>
        <taxon>Bacteria</taxon>
        <taxon>Bacillati</taxon>
        <taxon>Bacillota</taxon>
        <taxon>Clostridia</taxon>
        <taxon>Lachnospirales</taxon>
        <taxon>Lachnospiraceae</taxon>
        <taxon>Anaeromicropila</taxon>
    </lineage>
</organism>
<keyword evidence="2" id="KW-1185">Reference proteome</keyword>
<protein>
    <submittedName>
        <fullName evidence="1">Uncharacterized protein</fullName>
    </submittedName>
</protein>
<evidence type="ECO:0000313" key="1">
    <source>
        <dbReference type="EMBL" id="BCN30422.1"/>
    </source>
</evidence>